<dbReference type="AlphaFoldDB" id="A0A165GEJ2"/>
<reference evidence="1 2" key="1">
    <citation type="journal article" date="2016" name="Fungal Biol.">
        <title>The genome of Xylona heveae provides a window into fungal endophytism.</title>
        <authorList>
            <person name="Gazis R."/>
            <person name="Kuo A."/>
            <person name="Riley R."/>
            <person name="LaButti K."/>
            <person name="Lipzen A."/>
            <person name="Lin J."/>
            <person name="Amirebrahimi M."/>
            <person name="Hesse C.N."/>
            <person name="Spatafora J.W."/>
            <person name="Henrissat B."/>
            <person name="Hainaut M."/>
            <person name="Grigoriev I.V."/>
            <person name="Hibbett D.S."/>
        </authorList>
    </citation>
    <scope>NUCLEOTIDE SEQUENCE [LARGE SCALE GENOMIC DNA]</scope>
    <source>
        <strain evidence="1 2">TC161</strain>
    </source>
</reference>
<dbReference type="SUPFAM" id="SSF56281">
    <property type="entry name" value="Metallo-hydrolase/oxidoreductase"/>
    <property type="match status" value="1"/>
</dbReference>
<dbReference type="GeneID" id="28897848"/>
<dbReference type="PANTHER" id="PTHR36142:SF2">
    <property type="entry name" value="METALLO-HYDROLASE_OXIDOREDUCTASE SUPERFAMILY PROTEIN"/>
    <property type="match status" value="1"/>
</dbReference>
<dbReference type="InParanoid" id="A0A165GEJ2"/>
<dbReference type="InterPro" id="IPR036866">
    <property type="entry name" value="RibonucZ/Hydroxyglut_hydro"/>
</dbReference>
<dbReference type="EMBL" id="KV407459">
    <property type="protein sequence ID" value="KZF22093.1"/>
    <property type="molecule type" value="Genomic_DNA"/>
</dbReference>
<dbReference type="RefSeq" id="XP_018187648.1">
    <property type="nucleotide sequence ID" value="XM_018332711.1"/>
</dbReference>
<dbReference type="Gene3D" id="3.60.15.10">
    <property type="entry name" value="Ribonuclease Z/Hydroxyacylglutathione hydrolase-like"/>
    <property type="match status" value="1"/>
</dbReference>
<dbReference type="OMA" id="WFSTQWH"/>
<dbReference type="STRING" id="1328760.A0A165GEJ2"/>
<dbReference type="PANTHER" id="PTHR36142">
    <property type="entry name" value="METALLO-HYDROLASE/OXIDOREDUCTASE SUPERFAMILY PROTEIN"/>
    <property type="match status" value="1"/>
</dbReference>
<evidence type="ECO:0008006" key="3">
    <source>
        <dbReference type="Google" id="ProtNLM"/>
    </source>
</evidence>
<dbReference type="Proteomes" id="UP000076632">
    <property type="component" value="Unassembled WGS sequence"/>
</dbReference>
<name>A0A165GEJ2_XYLHT</name>
<organism evidence="1 2">
    <name type="scientific">Xylona heveae (strain CBS 132557 / TC161)</name>
    <dbReference type="NCBI Taxonomy" id="1328760"/>
    <lineage>
        <taxon>Eukaryota</taxon>
        <taxon>Fungi</taxon>
        <taxon>Dikarya</taxon>
        <taxon>Ascomycota</taxon>
        <taxon>Pezizomycotina</taxon>
        <taxon>Xylonomycetes</taxon>
        <taxon>Xylonales</taxon>
        <taxon>Xylonaceae</taxon>
        <taxon>Xylona</taxon>
    </lineage>
</organism>
<sequence length="380" mass="42709">MVRRADTDAPSAQLRAELEAAVTRTTESAHQPLLMHLNADTSWLLQIPYPTGVKHREGRQYFNILIDPWLAGPQSDVASWFSQQWHSTESKYKSIKEVEELALEMEQRAFLMSSSTSSSSRRQRRSPPSNILCKTRIDAVVISHEFSDHCHKDTLLEVDSSVPVFATEKAARLVKSYNHFDTVREVPNFSGGKWHWPAVLDPLPKWLSIWKVYSQTDALYYHTAILISFKADTLKDGHSRPSHVTRGIVYTPHGVEHENVSVIADALPRIETLALLHGLHDVSIANRGQLNLGAHNGLKVQRALCPRYWVGTHDEVKTGAGLVSFFLRRKALTVQDALKQEQEEKESNLKSSDGASYLEDFEGVHFEQLGNGDSIVLEAG</sequence>
<gene>
    <name evidence="1" type="ORF">L228DRAFT_247713</name>
</gene>
<evidence type="ECO:0000313" key="2">
    <source>
        <dbReference type="Proteomes" id="UP000076632"/>
    </source>
</evidence>
<protein>
    <recommendedName>
        <fullName evidence="3">Metallo-beta-lactamase domain-containing protein</fullName>
    </recommendedName>
</protein>
<proteinExistence type="predicted"/>
<keyword evidence="2" id="KW-1185">Reference proteome</keyword>
<evidence type="ECO:0000313" key="1">
    <source>
        <dbReference type="EMBL" id="KZF22093.1"/>
    </source>
</evidence>
<accession>A0A165GEJ2</accession>
<dbReference type="OrthoDB" id="9971601at2759"/>